<keyword evidence="7" id="KW-0998">Cell outer membrane</keyword>
<comment type="subcellular location">
    <subcellularLocation>
        <location evidence="1">Cell outer membrane</location>
    </subcellularLocation>
</comment>
<dbReference type="Proteomes" id="UP000199053">
    <property type="component" value="Unassembled WGS sequence"/>
</dbReference>
<comment type="similarity">
    <text evidence="2">Belongs to the outer membrane factor (OMF) (TC 1.B.17) family.</text>
</comment>
<dbReference type="RefSeq" id="WP_092162490.1">
    <property type="nucleotide sequence ID" value="NZ_FNGA01000005.1"/>
</dbReference>
<evidence type="ECO:0000256" key="9">
    <source>
        <dbReference type="SAM" id="SignalP"/>
    </source>
</evidence>
<dbReference type="InterPro" id="IPR010130">
    <property type="entry name" value="T1SS_OMP_TolC"/>
</dbReference>
<accession>A0A1G9K7B0</accession>
<feature type="chain" id="PRO_5011592173" evidence="9">
    <location>
        <begin position="22"/>
        <end position="442"/>
    </location>
</feature>
<evidence type="ECO:0000256" key="4">
    <source>
        <dbReference type="ARBA" id="ARBA00022452"/>
    </source>
</evidence>
<keyword evidence="11" id="KW-1185">Reference proteome</keyword>
<evidence type="ECO:0000256" key="5">
    <source>
        <dbReference type="ARBA" id="ARBA00022692"/>
    </source>
</evidence>
<name>A0A1G9K7B0_9BACT</name>
<reference evidence="11" key="1">
    <citation type="submission" date="2016-10" db="EMBL/GenBank/DDBJ databases">
        <authorList>
            <person name="Varghese N."/>
            <person name="Submissions S."/>
        </authorList>
    </citation>
    <scope>NUCLEOTIDE SEQUENCE [LARGE SCALE GENOMIC DNA]</scope>
    <source>
        <strain evidence="11">DSM 16995</strain>
    </source>
</reference>
<dbReference type="PANTHER" id="PTHR30026">
    <property type="entry name" value="OUTER MEMBRANE PROTEIN TOLC"/>
    <property type="match status" value="1"/>
</dbReference>
<organism evidence="10 11">
    <name type="scientific">Maridesulfovibrio ferrireducens</name>
    <dbReference type="NCBI Taxonomy" id="246191"/>
    <lineage>
        <taxon>Bacteria</taxon>
        <taxon>Pseudomonadati</taxon>
        <taxon>Thermodesulfobacteriota</taxon>
        <taxon>Desulfovibrionia</taxon>
        <taxon>Desulfovibrionales</taxon>
        <taxon>Desulfovibrionaceae</taxon>
        <taxon>Maridesulfovibrio</taxon>
    </lineage>
</organism>
<evidence type="ECO:0000313" key="11">
    <source>
        <dbReference type="Proteomes" id="UP000199053"/>
    </source>
</evidence>
<evidence type="ECO:0000256" key="6">
    <source>
        <dbReference type="ARBA" id="ARBA00023136"/>
    </source>
</evidence>
<dbReference type="GO" id="GO:1990281">
    <property type="term" value="C:efflux pump complex"/>
    <property type="evidence" value="ECO:0007669"/>
    <property type="project" value="TreeGrafter"/>
</dbReference>
<dbReference type="EMBL" id="FNGA01000005">
    <property type="protein sequence ID" value="SDL45651.1"/>
    <property type="molecule type" value="Genomic_DNA"/>
</dbReference>
<dbReference type="SUPFAM" id="SSF56954">
    <property type="entry name" value="Outer membrane efflux proteins (OEP)"/>
    <property type="match status" value="1"/>
</dbReference>
<gene>
    <name evidence="10" type="ORF">SAMN05660337_2969</name>
</gene>
<evidence type="ECO:0000256" key="1">
    <source>
        <dbReference type="ARBA" id="ARBA00004442"/>
    </source>
</evidence>
<keyword evidence="3" id="KW-0813">Transport</keyword>
<feature type="coiled-coil region" evidence="8">
    <location>
        <begin position="114"/>
        <end position="176"/>
    </location>
</feature>
<keyword evidence="6" id="KW-0472">Membrane</keyword>
<dbReference type="OrthoDB" id="9814637at2"/>
<protein>
    <submittedName>
        <fullName evidence="10">Outer membrane protein, adhesin transport system</fullName>
    </submittedName>
</protein>
<keyword evidence="9" id="KW-0732">Signal</keyword>
<proteinExistence type="inferred from homology"/>
<evidence type="ECO:0000256" key="2">
    <source>
        <dbReference type="ARBA" id="ARBA00007613"/>
    </source>
</evidence>
<dbReference type="GO" id="GO:0015562">
    <property type="term" value="F:efflux transmembrane transporter activity"/>
    <property type="evidence" value="ECO:0007669"/>
    <property type="project" value="InterPro"/>
</dbReference>
<evidence type="ECO:0000256" key="3">
    <source>
        <dbReference type="ARBA" id="ARBA00022448"/>
    </source>
</evidence>
<keyword evidence="4" id="KW-1134">Transmembrane beta strand</keyword>
<dbReference type="Gene3D" id="1.20.1600.10">
    <property type="entry name" value="Outer membrane efflux proteins (OEP)"/>
    <property type="match status" value="1"/>
</dbReference>
<dbReference type="InterPro" id="IPR003423">
    <property type="entry name" value="OMP_efflux"/>
</dbReference>
<feature type="signal peptide" evidence="9">
    <location>
        <begin position="1"/>
        <end position="21"/>
    </location>
</feature>
<dbReference type="AlphaFoldDB" id="A0A1G9K7B0"/>
<dbReference type="Pfam" id="PF02321">
    <property type="entry name" value="OEP"/>
    <property type="match status" value="2"/>
</dbReference>
<evidence type="ECO:0000256" key="7">
    <source>
        <dbReference type="ARBA" id="ARBA00023237"/>
    </source>
</evidence>
<keyword evidence="5" id="KW-0812">Transmembrane</keyword>
<keyword evidence="8" id="KW-0175">Coiled coil</keyword>
<dbReference type="InterPro" id="IPR051906">
    <property type="entry name" value="TolC-like"/>
</dbReference>
<sequence length="442" mass="49315">MKKTILLILILTLFTFNIAHAEIDGTVSLKESVIEAVKQHPKIKSLLFNRQAVDETLSAALGRFFPSLDASSSVGLQNYDSAATRTLNRNTDSNGASDNSLTLTQNIFDGMERISQYDREKARLESAKQRLFDNVETVALDAIRTHINVLRERKLMSLAEKNIQDHQDVLSNISERVTAGAGNRADEMQAKGRVARAEITLVTYTGDLQTVEAEYLRVVGKRPKALAPTEYMESMAPTTMDSVLSQTLENNPKIKVAKAEISVAEESKGVIQARMYPDVNLKLSSRYTDQLDGSKTYLQDNRAMVGISWNLFSGGTDYKDAKAADSRVKEVEADLQDTSDDLTRQVATAWSEFQTASHQIRLHEEALQYSIESRDMYLMQFNVGQRSLLDVLDAINEVFSNSVLLETARSNQIFSIYKFLTLQGTLVNTLEVATATYDTIPE</sequence>
<evidence type="ECO:0000313" key="10">
    <source>
        <dbReference type="EMBL" id="SDL45651.1"/>
    </source>
</evidence>
<dbReference type="PANTHER" id="PTHR30026:SF22">
    <property type="entry name" value="OUTER MEMBRANE EFFLUX PROTEIN"/>
    <property type="match status" value="1"/>
</dbReference>
<dbReference type="GO" id="GO:0015288">
    <property type="term" value="F:porin activity"/>
    <property type="evidence" value="ECO:0007669"/>
    <property type="project" value="TreeGrafter"/>
</dbReference>
<dbReference type="STRING" id="246191.SAMN05660337_2969"/>
<evidence type="ECO:0000256" key="8">
    <source>
        <dbReference type="SAM" id="Coils"/>
    </source>
</evidence>
<dbReference type="GO" id="GO:0009279">
    <property type="term" value="C:cell outer membrane"/>
    <property type="evidence" value="ECO:0007669"/>
    <property type="project" value="UniProtKB-SubCell"/>
</dbReference>
<dbReference type="NCBIfam" id="TIGR01844">
    <property type="entry name" value="type_I_sec_TolC"/>
    <property type="match status" value="1"/>
</dbReference>